<accession>A0A098GAJ9</accession>
<evidence type="ECO:0000259" key="8">
    <source>
        <dbReference type="Pfam" id="PF02687"/>
    </source>
</evidence>
<sequence length="404" mass="45368">MQFNGTKLKEITSKLLKYLIDTKHVNLFLVAFRMLINGKKRFIGMIIGATFSAFIIMQQPSVYQGVTDRLVSPIHAITEPDLWVMGGSSFSFDQPTFFKATDIYRVRSVPGVLWAVPLYRTWYSMKHLKTKKQQNWEIIGVDAQSLIGLPKTMLNGVRSAIHHANAVIIDGYSLKQLETENRKTIQMGDKLVEGRNTWTVAGISSPLRTYMTEPKAYMVSTHIPNVLGHPSFILVKVKPSYDVSQVASEIQKITKYFAFTPSQFADRSNKYFRDQTPIVMGFVSIAIIGFTIGLVMMWQIFNNFVVSHLHQFGMLKMLGVSSSLLMKMVLFQAGVTGGLGYLIGLLLTVLFGLIFCDTVIAFHLTWQIIFLGAAGTTLVVAFASYFGILKVIRLDTVELCRDSD</sequence>
<feature type="transmembrane region" description="Helical" evidence="7">
    <location>
        <begin position="368"/>
        <end position="388"/>
    </location>
</feature>
<evidence type="ECO:0000256" key="3">
    <source>
        <dbReference type="ARBA" id="ARBA00022475"/>
    </source>
</evidence>
<proteinExistence type="predicted"/>
<feature type="domain" description="MacB-like periplasmic core" evidence="9">
    <location>
        <begin position="43"/>
        <end position="252"/>
    </location>
</feature>
<dbReference type="PANTHER" id="PTHR43738:SF1">
    <property type="entry name" value="HEMIN TRANSPORT SYSTEM PERMEASE PROTEIN HRTB-RELATED"/>
    <property type="match status" value="1"/>
</dbReference>
<evidence type="ECO:0000256" key="5">
    <source>
        <dbReference type="ARBA" id="ARBA00022989"/>
    </source>
</evidence>
<dbReference type="Proteomes" id="UP000032430">
    <property type="component" value="Chromosome I"/>
</dbReference>
<feature type="domain" description="ABC3 transporter permease C-terminal" evidence="8">
    <location>
        <begin position="284"/>
        <end position="394"/>
    </location>
</feature>
<dbReference type="InterPro" id="IPR051125">
    <property type="entry name" value="ABC-4/HrtB_transporter"/>
</dbReference>
<dbReference type="GO" id="GO:0005886">
    <property type="term" value="C:plasma membrane"/>
    <property type="evidence" value="ECO:0007669"/>
    <property type="project" value="UniProtKB-SubCell"/>
</dbReference>
<keyword evidence="2" id="KW-0813">Transport</keyword>
<dbReference type="Pfam" id="PF02687">
    <property type="entry name" value="FtsX"/>
    <property type="match status" value="1"/>
</dbReference>
<dbReference type="HOGENOM" id="CLU_000604_8_9_6"/>
<evidence type="ECO:0000313" key="10">
    <source>
        <dbReference type="EMBL" id="CEG59007.1"/>
    </source>
</evidence>
<evidence type="ECO:0000256" key="7">
    <source>
        <dbReference type="SAM" id="Phobius"/>
    </source>
</evidence>
<keyword evidence="5 7" id="KW-1133">Transmembrane helix</keyword>
<comment type="subcellular location">
    <subcellularLocation>
        <location evidence="1">Cell membrane</location>
        <topology evidence="1">Multi-pass membrane protein</topology>
    </subcellularLocation>
</comment>
<keyword evidence="6 7" id="KW-0472">Membrane</keyword>
<dbReference type="OrthoDB" id="127862at2"/>
<evidence type="ECO:0000256" key="4">
    <source>
        <dbReference type="ARBA" id="ARBA00022692"/>
    </source>
</evidence>
<evidence type="ECO:0000256" key="1">
    <source>
        <dbReference type="ARBA" id="ARBA00004651"/>
    </source>
</evidence>
<evidence type="ECO:0000256" key="6">
    <source>
        <dbReference type="ARBA" id="ARBA00023136"/>
    </source>
</evidence>
<keyword evidence="4 7" id="KW-0812">Transmembrane</keyword>
<feature type="transmembrane region" description="Helical" evidence="7">
    <location>
        <begin position="278"/>
        <end position="301"/>
    </location>
</feature>
<dbReference type="KEGG" id="lfa:LFA_3682"/>
<dbReference type="InterPro" id="IPR003838">
    <property type="entry name" value="ABC3_permease_C"/>
</dbReference>
<dbReference type="PANTHER" id="PTHR43738">
    <property type="entry name" value="ABC TRANSPORTER, MEMBRANE PROTEIN"/>
    <property type="match status" value="1"/>
</dbReference>
<name>A0A098GAJ9_9GAMM</name>
<organism evidence="10 11">
    <name type="scientific">Legionella fallonii LLAP-10</name>
    <dbReference type="NCBI Taxonomy" id="1212491"/>
    <lineage>
        <taxon>Bacteria</taxon>
        <taxon>Pseudomonadati</taxon>
        <taxon>Pseudomonadota</taxon>
        <taxon>Gammaproteobacteria</taxon>
        <taxon>Legionellales</taxon>
        <taxon>Legionellaceae</taxon>
        <taxon>Legionella</taxon>
    </lineage>
</organism>
<dbReference type="EMBL" id="LN614827">
    <property type="protein sequence ID" value="CEG59007.1"/>
    <property type="molecule type" value="Genomic_DNA"/>
</dbReference>
<evidence type="ECO:0000259" key="9">
    <source>
        <dbReference type="Pfam" id="PF12704"/>
    </source>
</evidence>
<dbReference type="InterPro" id="IPR025857">
    <property type="entry name" value="MacB_PCD"/>
</dbReference>
<dbReference type="STRING" id="1212491.LFA_3682"/>
<evidence type="ECO:0000313" key="11">
    <source>
        <dbReference type="Proteomes" id="UP000032430"/>
    </source>
</evidence>
<feature type="transmembrane region" description="Helical" evidence="7">
    <location>
        <begin position="104"/>
        <end position="123"/>
    </location>
</feature>
<keyword evidence="3" id="KW-1003">Cell membrane</keyword>
<gene>
    <name evidence="10" type="ORF">LFA_3682</name>
</gene>
<protein>
    <submittedName>
        <fullName evidence="10">Uncharacterized protein</fullName>
    </submittedName>
</protein>
<reference evidence="11" key="1">
    <citation type="submission" date="2014-09" db="EMBL/GenBank/DDBJ databases">
        <authorList>
            <person name="Gomez-Valero L."/>
        </authorList>
    </citation>
    <scope>NUCLEOTIDE SEQUENCE [LARGE SCALE GENOMIC DNA]</scope>
    <source>
        <strain evidence="11">ATCC700992</strain>
    </source>
</reference>
<dbReference type="AlphaFoldDB" id="A0A098GAJ9"/>
<feature type="transmembrane region" description="Helical" evidence="7">
    <location>
        <begin position="338"/>
        <end position="362"/>
    </location>
</feature>
<evidence type="ECO:0000256" key="2">
    <source>
        <dbReference type="ARBA" id="ARBA00022448"/>
    </source>
</evidence>
<dbReference type="Pfam" id="PF12704">
    <property type="entry name" value="MacB_PCD"/>
    <property type="match status" value="1"/>
</dbReference>
<keyword evidence="11" id="KW-1185">Reference proteome</keyword>
<feature type="transmembrane region" description="Helical" evidence="7">
    <location>
        <begin position="42"/>
        <end position="60"/>
    </location>
</feature>